<protein>
    <recommendedName>
        <fullName evidence="9">Amino acid transporter transmembrane domain-containing protein</fullName>
    </recommendedName>
</protein>
<organism evidence="10 11">
    <name type="scientific">Zea mays</name>
    <name type="common">Maize</name>
    <dbReference type="NCBI Taxonomy" id="4577"/>
    <lineage>
        <taxon>Eukaryota</taxon>
        <taxon>Viridiplantae</taxon>
        <taxon>Streptophyta</taxon>
        <taxon>Embryophyta</taxon>
        <taxon>Tracheophyta</taxon>
        <taxon>Spermatophyta</taxon>
        <taxon>Magnoliopsida</taxon>
        <taxon>Liliopsida</taxon>
        <taxon>Poales</taxon>
        <taxon>Poaceae</taxon>
        <taxon>PACMAD clade</taxon>
        <taxon>Panicoideae</taxon>
        <taxon>Andropogonodae</taxon>
        <taxon>Andropogoneae</taxon>
        <taxon>Tripsacinae</taxon>
        <taxon>Zea</taxon>
    </lineage>
</organism>
<evidence type="ECO:0000313" key="10">
    <source>
        <dbReference type="EnsemblPlants" id="Zm00001eb202080_P004"/>
    </source>
</evidence>
<name>A0A804P1K1_MAIZE</name>
<keyword evidence="2" id="KW-0813">Transport</keyword>
<feature type="region of interest" description="Disordered" evidence="7">
    <location>
        <begin position="122"/>
        <end position="145"/>
    </location>
</feature>
<keyword evidence="12" id="KW-1267">Proteomics identification</keyword>
<feature type="region of interest" description="Disordered" evidence="7">
    <location>
        <begin position="232"/>
        <end position="257"/>
    </location>
</feature>
<dbReference type="AlphaFoldDB" id="A0A804P1K1"/>
<feature type="region of interest" description="Disordered" evidence="7">
    <location>
        <begin position="169"/>
        <end position="215"/>
    </location>
</feature>
<dbReference type="PANTHER" id="PTHR48017">
    <property type="entry name" value="OS05G0424000 PROTEIN-RELATED"/>
    <property type="match status" value="1"/>
</dbReference>
<feature type="region of interest" description="Disordered" evidence="7">
    <location>
        <begin position="325"/>
        <end position="363"/>
    </location>
</feature>
<evidence type="ECO:0000256" key="2">
    <source>
        <dbReference type="ARBA" id="ARBA00022448"/>
    </source>
</evidence>
<reference evidence="10" key="3">
    <citation type="submission" date="2021-05" db="UniProtKB">
        <authorList>
            <consortium name="EnsemblPlants"/>
        </authorList>
    </citation>
    <scope>IDENTIFICATION</scope>
    <source>
        <strain evidence="10">cv. B73</strain>
    </source>
</reference>
<dbReference type="InterPro" id="IPR013057">
    <property type="entry name" value="AA_transpt_TM"/>
</dbReference>
<keyword evidence="5 8" id="KW-1133">Transmembrane helix</keyword>
<feature type="compositionally biased region" description="Basic residues" evidence="7">
    <location>
        <begin position="169"/>
        <end position="185"/>
    </location>
</feature>
<feature type="transmembrane region" description="Helical" evidence="8">
    <location>
        <begin position="65"/>
        <end position="88"/>
    </location>
</feature>
<evidence type="ECO:0000256" key="4">
    <source>
        <dbReference type="ARBA" id="ARBA00022970"/>
    </source>
</evidence>
<evidence type="ECO:0000256" key="3">
    <source>
        <dbReference type="ARBA" id="ARBA00022692"/>
    </source>
</evidence>
<evidence type="ECO:0000256" key="1">
    <source>
        <dbReference type="ARBA" id="ARBA00004370"/>
    </source>
</evidence>
<feature type="transmembrane region" description="Helical" evidence="8">
    <location>
        <begin position="38"/>
        <end position="59"/>
    </location>
</feature>
<evidence type="ECO:0000256" key="8">
    <source>
        <dbReference type="SAM" id="Phobius"/>
    </source>
</evidence>
<evidence type="ECO:0000259" key="9">
    <source>
        <dbReference type="Pfam" id="PF01490"/>
    </source>
</evidence>
<keyword evidence="6 8" id="KW-0472">Membrane</keyword>
<proteinExistence type="evidence at protein level"/>
<keyword evidence="4" id="KW-0029">Amino-acid transport</keyword>
<reference evidence="10" key="2">
    <citation type="submission" date="2019-07" db="EMBL/GenBank/DDBJ databases">
        <authorList>
            <person name="Seetharam A."/>
            <person name="Woodhouse M."/>
            <person name="Cannon E."/>
        </authorList>
    </citation>
    <scope>NUCLEOTIDE SEQUENCE [LARGE SCALE GENOMIC DNA]</scope>
    <source>
        <strain evidence="10">cv. B73</strain>
    </source>
</reference>
<dbReference type="OrthoDB" id="40134at2759"/>
<evidence type="ECO:0007829" key="12">
    <source>
        <dbReference type="PeptideAtlas" id="A0A804P1K1"/>
    </source>
</evidence>
<evidence type="ECO:0000256" key="6">
    <source>
        <dbReference type="ARBA" id="ARBA00023136"/>
    </source>
</evidence>
<evidence type="ECO:0000256" key="5">
    <source>
        <dbReference type="ARBA" id="ARBA00022989"/>
    </source>
</evidence>
<evidence type="ECO:0000256" key="7">
    <source>
        <dbReference type="SAM" id="MobiDB-lite"/>
    </source>
</evidence>
<feature type="domain" description="Amino acid transporter transmembrane" evidence="9">
    <location>
        <begin position="31"/>
        <end position="115"/>
    </location>
</feature>
<keyword evidence="11" id="KW-1185">Reference proteome</keyword>
<dbReference type="GO" id="GO:0016020">
    <property type="term" value="C:membrane"/>
    <property type="evidence" value="ECO:0007669"/>
    <property type="project" value="UniProtKB-SubCell"/>
</dbReference>
<dbReference type="Gramene" id="Zm00001eb202080_T004">
    <property type="protein sequence ID" value="Zm00001eb202080_P004"/>
    <property type="gene ID" value="Zm00001eb202080"/>
</dbReference>
<reference evidence="11" key="1">
    <citation type="journal article" date="2009" name="Science">
        <title>The B73 maize genome: complexity, diversity, and dynamics.</title>
        <authorList>
            <person name="Schnable P.S."/>
            <person name="Ware D."/>
            <person name="Fulton R.S."/>
            <person name="Stein J.C."/>
            <person name="Wei F."/>
            <person name="Pasternak S."/>
            <person name="Liang C."/>
            <person name="Zhang J."/>
            <person name="Fulton L."/>
            <person name="Graves T.A."/>
            <person name="Minx P."/>
            <person name="Reily A.D."/>
            <person name="Courtney L."/>
            <person name="Kruchowski S.S."/>
            <person name="Tomlinson C."/>
            <person name="Strong C."/>
            <person name="Delehaunty K."/>
            <person name="Fronick C."/>
            <person name="Courtney B."/>
            <person name="Rock S.M."/>
            <person name="Belter E."/>
            <person name="Du F."/>
            <person name="Kim K."/>
            <person name="Abbott R.M."/>
            <person name="Cotton M."/>
            <person name="Levy A."/>
            <person name="Marchetto P."/>
            <person name="Ochoa K."/>
            <person name="Jackson S.M."/>
            <person name="Gillam B."/>
            <person name="Chen W."/>
            <person name="Yan L."/>
            <person name="Higginbotham J."/>
            <person name="Cardenas M."/>
            <person name="Waligorski J."/>
            <person name="Applebaum E."/>
            <person name="Phelps L."/>
            <person name="Falcone J."/>
            <person name="Kanchi K."/>
            <person name="Thane T."/>
            <person name="Scimone A."/>
            <person name="Thane N."/>
            <person name="Henke J."/>
            <person name="Wang T."/>
            <person name="Ruppert J."/>
            <person name="Shah N."/>
            <person name="Rotter K."/>
            <person name="Hodges J."/>
            <person name="Ingenthron E."/>
            <person name="Cordes M."/>
            <person name="Kohlberg S."/>
            <person name="Sgro J."/>
            <person name="Delgado B."/>
            <person name="Mead K."/>
            <person name="Chinwalla A."/>
            <person name="Leonard S."/>
            <person name="Crouse K."/>
            <person name="Collura K."/>
            <person name="Kudrna D."/>
            <person name="Currie J."/>
            <person name="He R."/>
            <person name="Angelova A."/>
            <person name="Rajasekar S."/>
            <person name="Mueller T."/>
            <person name="Lomeli R."/>
            <person name="Scara G."/>
            <person name="Ko A."/>
            <person name="Delaney K."/>
            <person name="Wissotski M."/>
            <person name="Lopez G."/>
            <person name="Campos D."/>
            <person name="Braidotti M."/>
            <person name="Ashley E."/>
            <person name="Golser W."/>
            <person name="Kim H."/>
            <person name="Lee S."/>
            <person name="Lin J."/>
            <person name="Dujmic Z."/>
            <person name="Kim W."/>
            <person name="Talag J."/>
            <person name="Zuccolo A."/>
            <person name="Fan C."/>
            <person name="Sebastian A."/>
            <person name="Kramer M."/>
            <person name="Spiegel L."/>
            <person name="Nascimento L."/>
            <person name="Zutavern T."/>
            <person name="Miller B."/>
            <person name="Ambroise C."/>
            <person name="Muller S."/>
            <person name="Spooner W."/>
            <person name="Narechania A."/>
            <person name="Ren L."/>
            <person name="Wei S."/>
            <person name="Kumari S."/>
            <person name="Faga B."/>
            <person name="Levy M.J."/>
            <person name="McMahan L."/>
            <person name="Van Buren P."/>
            <person name="Vaughn M.W."/>
            <person name="Ying K."/>
            <person name="Yeh C.-T."/>
            <person name="Emrich S.J."/>
            <person name="Jia Y."/>
            <person name="Kalyanaraman A."/>
            <person name="Hsia A.-P."/>
            <person name="Barbazuk W.B."/>
            <person name="Baucom R.S."/>
            <person name="Brutnell T.P."/>
            <person name="Carpita N.C."/>
            <person name="Chaparro C."/>
            <person name="Chia J.-M."/>
            <person name="Deragon J.-M."/>
            <person name="Estill J.C."/>
            <person name="Fu Y."/>
            <person name="Jeddeloh J.A."/>
            <person name="Han Y."/>
            <person name="Lee H."/>
            <person name="Li P."/>
            <person name="Lisch D.R."/>
            <person name="Liu S."/>
            <person name="Liu Z."/>
            <person name="Nagel D.H."/>
            <person name="McCann M.C."/>
            <person name="SanMiguel P."/>
            <person name="Myers A.M."/>
            <person name="Nettleton D."/>
            <person name="Nguyen J."/>
            <person name="Penning B.W."/>
            <person name="Ponnala L."/>
            <person name="Schneider K.L."/>
            <person name="Schwartz D.C."/>
            <person name="Sharma A."/>
            <person name="Soderlund C."/>
            <person name="Springer N.M."/>
            <person name="Sun Q."/>
            <person name="Wang H."/>
            <person name="Waterman M."/>
            <person name="Westerman R."/>
            <person name="Wolfgruber T.K."/>
            <person name="Yang L."/>
            <person name="Yu Y."/>
            <person name="Zhang L."/>
            <person name="Zhou S."/>
            <person name="Zhu Q."/>
            <person name="Bennetzen J.L."/>
            <person name="Dawe R.K."/>
            <person name="Jiang J."/>
            <person name="Jiang N."/>
            <person name="Presting G.G."/>
            <person name="Wessler S.R."/>
            <person name="Aluru S."/>
            <person name="Martienssen R.A."/>
            <person name="Clifton S.W."/>
            <person name="McCombie W.R."/>
            <person name="Wing R.A."/>
            <person name="Wilson R.K."/>
        </authorList>
    </citation>
    <scope>NUCLEOTIDE SEQUENCE [LARGE SCALE GENOMIC DNA]</scope>
    <source>
        <strain evidence="11">cv. B73</strain>
    </source>
</reference>
<dbReference type="Proteomes" id="UP000007305">
    <property type="component" value="Chromosome 4"/>
</dbReference>
<evidence type="ECO:0000313" key="11">
    <source>
        <dbReference type="Proteomes" id="UP000007305"/>
    </source>
</evidence>
<sequence length="459" mass="52088">MVASKAAPFDEVSSVEAGAYGGRDDDGRPRRTGTVWTASAHIITAVIGSGVLSLAWAIAQLGWAAGPAVMLLFAVVIYYTSTLLAECYRSGDPVAGKRNYTYMDAVRASLGGAKRHQEGGLLPRQGPQARVPQLQQPLHDPLRRRRGRLLADTGLRPDLVALHRRRRHVLHLRHHRPRPRHHADRRQRGLPGQPHRDQHRRRRHPDGEGLAEPAGLRQHRLRLFLLHHPHRDPGHGQGAAAIRGQGDEEGDHGERGHHNGVLHAVRVHGLRRLRRRRAGQPPHRLRLLRALLAAGHRQRRHRRAPRRRLPGLLPAALRLRREVGSGHVARQRLHRPGVPRGPLRAQPVPPHLAHGVRVPHHRRRHAAPLLRRRRRPARRRLLLAAHRLLPHRDVRRAARRAQVEHALDLPPDAQRCVPPRVRRRRSGLHRRRHRRAQGVPPVQRLVQIGAQRGVCRAHE</sequence>
<dbReference type="GO" id="GO:0006865">
    <property type="term" value="P:amino acid transport"/>
    <property type="evidence" value="ECO:0007669"/>
    <property type="project" value="UniProtKB-KW"/>
</dbReference>
<dbReference type="EnsemblPlants" id="Zm00001eb202080_T004">
    <property type="protein sequence ID" value="Zm00001eb202080_P004"/>
    <property type="gene ID" value="Zm00001eb202080"/>
</dbReference>
<comment type="subcellular location">
    <subcellularLocation>
        <location evidence="1">Membrane</location>
    </subcellularLocation>
</comment>
<gene>
    <name evidence="10" type="primary">LOC103654612</name>
</gene>
<keyword evidence="3 8" id="KW-0812">Transmembrane</keyword>
<dbReference type="Pfam" id="PF01490">
    <property type="entry name" value="Aa_trans"/>
    <property type="match status" value="1"/>
</dbReference>
<accession>A0A804P1K1</accession>